<dbReference type="KEGG" id="mste:MSTE_00854"/>
<dbReference type="EMBL" id="AP018165">
    <property type="protein sequence ID" value="BAX96189.1"/>
    <property type="molecule type" value="Genomic_DNA"/>
</dbReference>
<feature type="transmembrane region" description="Helical" evidence="1">
    <location>
        <begin position="16"/>
        <end position="43"/>
    </location>
</feature>
<proteinExistence type="predicted"/>
<protein>
    <submittedName>
        <fullName evidence="4">Putative MCE family protein</fullName>
    </submittedName>
</protein>
<feature type="domain" description="Mammalian cell entry C-terminal" evidence="3">
    <location>
        <begin position="126"/>
        <end position="307"/>
    </location>
</feature>
<keyword evidence="1" id="KW-0472">Membrane</keyword>
<dbReference type="PANTHER" id="PTHR33371:SF18">
    <property type="entry name" value="MCE-FAMILY PROTEIN MCE3C"/>
    <property type="match status" value="1"/>
</dbReference>
<reference evidence="5" key="1">
    <citation type="journal article" date="2017" name="Genome Announc.">
        <title>Complete Genome Sequence of Mycobacterium stephanolepidis.</title>
        <authorList>
            <person name="Fukano H."/>
            <person name="Yoshida M."/>
            <person name="Katayama Y."/>
            <person name="Omatsu T."/>
            <person name="Mizutani T."/>
            <person name="Kurata O."/>
            <person name="Wada S."/>
            <person name="Hoshino Y."/>
        </authorList>
    </citation>
    <scope>NUCLEOTIDE SEQUENCE [LARGE SCALE GENOMIC DNA]</scope>
    <source>
        <strain evidence="5">NJB0901</strain>
    </source>
</reference>
<dbReference type="GO" id="GO:0005576">
    <property type="term" value="C:extracellular region"/>
    <property type="evidence" value="ECO:0007669"/>
    <property type="project" value="TreeGrafter"/>
</dbReference>
<dbReference type="PRINTS" id="PR01782">
    <property type="entry name" value="MCEVIRFACTOR"/>
</dbReference>
<dbReference type="InterPro" id="IPR052336">
    <property type="entry name" value="MlaD_Phospholipid_Transporter"/>
</dbReference>
<dbReference type="InterPro" id="IPR003399">
    <property type="entry name" value="Mce/MlaD"/>
</dbReference>
<organism evidence="4 5">
    <name type="scientific">[Mycobacterium] stephanolepidis</name>
    <dbReference type="NCBI Taxonomy" id="1520670"/>
    <lineage>
        <taxon>Bacteria</taxon>
        <taxon>Bacillati</taxon>
        <taxon>Actinomycetota</taxon>
        <taxon>Actinomycetes</taxon>
        <taxon>Mycobacteriales</taxon>
        <taxon>Mycobacteriaceae</taxon>
        <taxon>Mycobacteroides</taxon>
    </lineage>
</organism>
<reference evidence="4 5" key="2">
    <citation type="journal article" date="2017" name="Int. J. Syst. Evol. Microbiol.">
        <title>Mycobacterium stephanolepidis sp. nov., a rapidly growing species related to Mycobacterium chelonae, isolated from marine teleost fish, Stephanolepis cirrhifer.</title>
        <authorList>
            <person name="Fukano H."/>
            <person name="Wada S."/>
            <person name="Kurata O."/>
            <person name="Katayama K."/>
            <person name="Fujiwara N."/>
            <person name="Hoshino Y."/>
        </authorList>
    </citation>
    <scope>NUCLEOTIDE SEQUENCE [LARGE SCALE GENOMIC DNA]</scope>
    <source>
        <strain evidence="4 5">NJB0901</strain>
    </source>
</reference>
<dbReference type="PANTHER" id="PTHR33371">
    <property type="entry name" value="INTERMEMBRANE PHOSPHOLIPID TRANSPORT SYSTEM BINDING PROTEIN MLAD-RELATED"/>
    <property type="match status" value="1"/>
</dbReference>
<evidence type="ECO:0000313" key="5">
    <source>
        <dbReference type="Proteomes" id="UP000217954"/>
    </source>
</evidence>
<gene>
    <name evidence="4" type="ORF">MSTE_00854</name>
</gene>
<keyword evidence="1" id="KW-0812">Transmembrane</keyword>
<keyword evidence="5" id="KW-1185">Reference proteome</keyword>
<name>A0A1Z4ETA6_9MYCO</name>
<evidence type="ECO:0000259" key="3">
    <source>
        <dbReference type="Pfam" id="PF11887"/>
    </source>
</evidence>
<evidence type="ECO:0000256" key="1">
    <source>
        <dbReference type="SAM" id="Phobius"/>
    </source>
</evidence>
<dbReference type="Proteomes" id="UP000217954">
    <property type="component" value="Chromosome"/>
</dbReference>
<sequence>MKVKGMKRPLESYNKIWLGAISLALIGVIVAVIVMIGAAGIGYTRYQAQFVQAAQIRPGDQVTVAGISVGKVKKLKLAGNHVVVTFVARNDVHLGAQTRAAVKLTTILGSRYLQLTPAADGTLRDRTIPIANTTVPYDLQKTLADSTTTFEQVDADRVAESFTTLSRSLNGLPDALPLALDNVKSLAEVISGRRDQIGTLLKNVDSVTTLIRDERANLGSMVLQGREVLGEIATRREALKRLLASATALVDTLKRILDDSPGINGMLASLQDFTRMIGEHDALLRNTLQALPLPIRNLANASGSGNSIEVGAPGVPMIDSWMCAISGRAKQFNLVEYYKDCE</sequence>
<dbReference type="Pfam" id="PF02470">
    <property type="entry name" value="MlaD"/>
    <property type="match status" value="1"/>
</dbReference>
<feature type="domain" description="Mce/MlaD" evidence="2">
    <location>
        <begin position="43"/>
        <end position="117"/>
    </location>
</feature>
<evidence type="ECO:0000259" key="2">
    <source>
        <dbReference type="Pfam" id="PF02470"/>
    </source>
</evidence>
<dbReference type="Pfam" id="PF11887">
    <property type="entry name" value="Mce4_CUP1"/>
    <property type="match status" value="1"/>
</dbReference>
<evidence type="ECO:0000313" key="4">
    <source>
        <dbReference type="EMBL" id="BAX96189.1"/>
    </source>
</evidence>
<keyword evidence="1" id="KW-1133">Transmembrane helix</keyword>
<dbReference type="AlphaFoldDB" id="A0A1Z4ETA6"/>
<dbReference type="InterPro" id="IPR005693">
    <property type="entry name" value="Mce"/>
</dbReference>
<accession>A0A1Z4ETA6</accession>
<dbReference type="OrthoDB" id="3456055at2"/>
<dbReference type="InterPro" id="IPR024516">
    <property type="entry name" value="Mce_C"/>
</dbReference>
<dbReference type="NCBIfam" id="TIGR00996">
    <property type="entry name" value="Mtu_fam_mce"/>
    <property type="match status" value="1"/>
</dbReference>